<evidence type="ECO:0000313" key="2">
    <source>
        <dbReference type="Proteomes" id="UP001589753"/>
    </source>
</evidence>
<comment type="caution">
    <text evidence="1">The sequence shown here is derived from an EMBL/GenBank/DDBJ whole genome shotgun (WGS) entry which is preliminary data.</text>
</comment>
<gene>
    <name evidence="1" type="ORF">ACFFUA_01520</name>
</gene>
<reference evidence="1 2" key="1">
    <citation type="submission" date="2024-09" db="EMBL/GenBank/DDBJ databases">
        <authorList>
            <person name="Sun Q."/>
            <person name="Mori K."/>
        </authorList>
    </citation>
    <scope>NUCLEOTIDE SEQUENCE [LARGE SCALE GENOMIC DNA]</scope>
    <source>
        <strain evidence="1 2">JCM 9767</strain>
    </source>
</reference>
<dbReference type="Proteomes" id="UP001589753">
    <property type="component" value="Unassembled WGS sequence"/>
</dbReference>
<accession>A0ABV5L1W3</accession>
<evidence type="ECO:0000313" key="1">
    <source>
        <dbReference type="EMBL" id="MFB9346150.1"/>
    </source>
</evidence>
<dbReference type="RefSeq" id="WP_380954116.1">
    <property type="nucleotide sequence ID" value="NZ_JBHMDI010000002.1"/>
</dbReference>
<organism evidence="1 2">
    <name type="scientific">Streptomyces heliomycini</name>
    <dbReference type="NCBI Taxonomy" id="284032"/>
    <lineage>
        <taxon>Bacteria</taxon>
        <taxon>Bacillati</taxon>
        <taxon>Actinomycetota</taxon>
        <taxon>Actinomycetes</taxon>
        <taxon>Kitasatosporales</taxon>
        <taxon>Streptomycetaceae</taxon>
        <taxon>Streptomyces</taxon>
    </lineage>
</organism>
<sequence>MTKAEKDAFLEGITLAVYQGGMDRDCAAWFMKKVLRYSLPLAYRTIDDAMVPMVLEDADELTQQAADRNVNEI</sequence>
<dbReference type="EMBL" id="JBHMDI010000002">
    <property type="protein sequence ID" value="MFB9346150.1"/>
    <property type="molecule type" value="Genomic_DNA"/>
</dbReference>
<proteinExistence type="predicted"/>
<name>A0ABV5L1W3_9ACTN</name>
<protein>
    <submittedName>
        <fullName evidence="1">Uncharacterized protein</fullName>
    </submittedName>
</protein>
<keyword evidence="2" id="KW-1185">Reference proteome</keyword>